<comment type="caution">
    <text evidence="4">The sequence shown here is derived from an EMBL/GenBank/DDBJ whole genome shotgun (WGS) entry which is preliminary data.</text>
</comment>
<evidence type="ECO:0000256" key="2">
    <source>
        <dbReference type="SAM" id="MobiDB-lite"/>
    </source>
</evidence>
<dbReference type="AlphaFoldDB" id="A0A392SGH0"/>
<feature type="region of interest" description="Disordered" evidence="2">
    <location>
        <begin position="32"/>
        <end position="57"/>
    </location>
</feature>
<evidence type="ECO:0000313" key="4">
    <source>
        <dbReference type="EMBL" id="MCI47739.1"/>
    </source>
</evidence>
<dbReference type="GO" id="GO:0008270">
    <property type="term" value="F:zinc ion binding"/>
    <property type="evidence" value="ECO:0007669"/>
    <property type="project" value="UniProtKB-KW"/>
</dbReference>
<accession>A0A392SGH0</accession>
<dbReference type="SUPFAM" id="SSF57756">
    <property type="entry name" value="Retrovirus zinc finger-like domains"/>
    <property type="match status" value="1"/>
</dbReference>
<keyword evidence="1" id="KW-0479">Metal-binding</keyword>
<dbReference type="Pfam" id="PF00098">
    <property type="entry name" value="zf-CCHC"/>
    <property type="match status" value="1"/>
</dbReference>
<feature type="compositionally biased region" description="Basic and acidic residues" evidence="2">
    <location>
        <begin position="32"/>
        <end position="49"/>
    </location>
</feature>
<dbReference type="SMART" id="SM00343">
    <property type="entry name" value="ZnF_C2HC"/>
    <property type="match status" value="1"/>
</dbReference>
<dbReference type="InterPro" id="IPR036875">
    <property type="entry name" value="Znf_CCHC_sf"/>
</dbReference>
<feature type="domain" description="CCHC-type" evidence="3">
    <location>
        <begin position="60"/>
        <end position="74"/>
    </location>
</feature>
<keyword evidence="1" id="KW-0863">Zinc-finger</keyword>
<organism evidence="4 5">
    <name type="scientific">Trifolium medium</name>
    <dbReference type="NCBI Taxonomy" id="97028"/>
    <lineage>
        <taxon>Eukaryota</taxon>
        <taxon>Viridiplantae</taxon>
        <taxon>Streptophyta</taxon>
        <taxon>Embryophyta</taxon>
        <taxon>Tracheophyta</taxon>
        <taxon>Spermatophyta</taxon>
        <taxon>Magnoliopsida</taxon>
        <taxon>eudicotyledons</taxon>
        <taxon>Gunneridae</taxon>
        <taxon>Pentapetalae</taxon>
        <taxon>rosids</taxon>
        <taxon>fabids</taxon>
        <taxon>Fabales</taxon>
        <taxon>Fabaceae</taxon>
        <taxon>Papilionoideae</taxon>
        <taxon>50 kb inversion clade</taxon>
        <taxon>NPAAA clade</taxon>
        <taxon>Hologalegina</taxon>
        <taxon>IRL clade</taxon>
        <taxon>Trifolieae</taxon>
        <taxon>Trifolium</taxon>
    </lineage>
</organism>
<evidence type="ECO:0000313" key="5">
    <source>
        <dbReference type="Proteomes" id="UP000265520"/>
    </source>
</evidence>
<keyword evidence="5" id="KW-1185">Reference proteome</keyword>
<evidence type="ECO:0000256" key="1">
    <source>
        <dbReference type="PROSITE-ProRule" id="PRU00047"/>
    </source>
</evidence>
<dbReference type="Proteomes" id="UP000265520">
    <property type="component" value="Unassembled WGS sequence"/>
</dbReference>
<reference evidence="4 5" key="1">
    <citation type="journal article" date="2018" name="Front. Plant Sci.">
        <title>Red Clover (Trifolium pratense) and Zigzag Clover (T. medium) - A Picture of Genomic Similarities and Differences.</title>
        <authorList>
            <person name="Dluhosova J."/>
            <person name="Istvanek J."/>
            <person name="Nedelnik J."/>
            <person name="Repkova J."/>
        </authorList>
    </citation>
    <scope>NUCLEOTIDE SEQUENCE [LARGE SCALE GENOMIC DNA]</scope>
    <source>
        <strain evidence="5">cv. 10/8</strain>
        <tissue evidence="4">Leaf</tissue>
    </source>
</reference>
<protein>
    <recommendedName>
        <fullName evidence="3">CCHC-type domain-containing protein</fullName>
    </recommendedName>
</protein>
<dbReference type="EMBL" id="LXQA010376397">
    <property type="protein sequence ID" value="MCI47739.1"/>
    <property type="molecule type" value="Genomic_DNA"/>
</dbReference>
<dbReference type="Gene3D" id="4.10.60.10">
    <property type="entry name" value="Zinc finger, CCHC-type"/>
    <property type="match status" value="1"/>
</dbReference>
<dbReference type="InterPro" id="IPR001878">
    <property type="entry name" value="Znf_CCHC"/>
</dbReference>
<feature type="non-terminal residue" evidence="4">
    <location>
        <position position="1"/>
    </location>
</feature>
<evidence type="ECO:0000259" key="3">
    <source>
        <dbReference type="PROSITE" id="PS50158"/>
    </source>
</evidence>
<feature type="non-terminal residue" evidence="4">
    <location>
        <position position="75"/>
    </location>
</feature>
<name>A0A392SGH0_9FABA</name>
<sequence length="75" mass="8323">EANVWWKSVKLRMGVDGVAIGWELLQGLNDKKKGQDRAKPYDDKGKKIGESNGGRKNGQCYKCGARGHISYDCPL</sequence>
<keyword evidence="1" id="KW-0862">Zinc</keyword>
<dbReference type="GO" id="GO:0003676">
    <property type="term" value="F:nucleic acid binding"/>
    <property type="evidence" value="ECO:0007669"/>
    <property type="project" value="InterPro"/>
</dbReference>
<dbReference type="PROSITE" id="PS50158">
    <property type="entry name" value="ZF_CCHC"/>
    <property type="match status" value="1"/>
</dbReference>
<proteinExistence type="predicted"/>